<dbReference type="GO" id="GO:0003677">
    <property type="term" value="F:DNA binding"/>
    <property type="evidence" value="ECO:0007669"/>
    <property type="project" value="InterPro"/>
</dbReference>
<name>A0A9X3HS51_9VIBR</name>
<gene>
    <name evidence="2" type="ORF">MD483_11770</name>
</gene>
<dbReference type="CDD" id="cd00397">
    <property type="entry name" value="DNA_BRE_C"/>
    <property type="match status" value="1"/>
</dbReference>
<comment type="caution">
    <text evidence="2">The sequence shown here is derived from an EMBL/GenBank/DDBJ whole genome shotgun (WGS) entry which is preliminary data.</text>
</comment>
<protein>
    <submittedName>
        <fullName evidence="2">Site-specific integrase</fullName>
    </submittedName>
</protein>
<keyword evidence="3" id="KW-1185">Reference proteome</keyword>
<dbReference type="RefSeq" id="WP_265687872.1">
    <property type="nucleotide sequence ID" value="NZ_JAKRRX010000060.1"/>
</dbReference>
<accession>A0A9X3HS51</accession>
<organism evidence="2 3">
    <name type="scientific">Vibrio paucivorans</name>
    <dbReference type="NCBI Taxonomy" id="2829489"/>
    <lineage>
        <taxon>Bacteria</taxon>
        <taxon>Pseudomonadati</taxon>
        <taxon>Pseudomonadota</taxon>
        <taxon>Gammaproteobacteria</taxon>
        <taxon>Vibrionales</taxon>
        <taxon>Vibrionaceae</taxon>
        <taxon>Vibrio</taxon>
    </lineage>
</organism>
<dbReference type="Gene3D" id="1.10.443.10">
    <property type="entry name" value="Intergrase catalytic core"/>
    <property type="match status" value="1"/>
</dbReference>
<reference evidence="2" key="1">
    <citation type="submission" date="2022-02" db="EMBL/GenBank/DDBJ databases">
        <title>Vibrio sp. nov., a new bacterium isolated from Bohai sea, China.</title>
        <authorList>
            <person name="Yuan Y."/>
        </authorList>
    </citation>
    <scope>NUCLEOTIDE SEQUENCE</scope>
    <source>
        <strain evidence="2">DBSS07</strain>
    </source>
</reference>
<dbReference type="InterPro" id="IPR011010">
    <property type="entry name" value="DNA_brk_join_enz"/>
</dbReference>
<dbReference type="InterPro" id="IPR013762">
    <property type="entry name" value="Integrase-like_cat_sf"/>
</dbReference>
<dbReference type="EMBL" id="JAKRRX010000060">
    <property type="protein sequence ID" value="MCW8334498.1"/>
    <property type="molecule type" value="Genomic_DNA"/>
</dbReference>
<dbReference type="SUPFAM" id="SSF56349">
    <property type="entry name" value="DNA breaking-rejoining enzymes"/>
    <property type="match status" value="1"/>
</dbReference>
<evidence type="ECO:0000256" key="1">
    <source>
        <dbReference type="ARBA" id="ARBA00023172"/>
    </source>
</evidence>
<dbReference type="GO" id="GO:0015074">
    <property type="term" value="P:DNA integration"/>
    <property type="evidence" value="ECO:0007669"/>
    <property type="project" value="InterPro"/>
</dbReference>
<evidence type="ECO:0000313" key="3">
    <source>
        <dbReference type="Proteomes" id="UP001155586"/>
    </source>
</evidence>
<dbReference type="AlphaFoldDB" id="A0A9X3HS51"/>
<sequence length="721" mass="82092">MKTIKTASGAKVSFEEFVEDIDTNHVDDVLLPAIERGNWDELESLAVINNSEFPVLFEQNVWDLSQLGDGYQTSRLLFNHSTRKGFDGYILPRNIRNEIKCFAAVELLTDYGKYSYISIVDTVSKLTVIARHATEIGITSFSDIDEDAIFRLQENGLNISDKGNKTLSAINRLVQCQEPLPIQIEINKSLEPKHFSLPLAKPDQHFAIPFRIYFEMVNCAISEISEAYKNRLELEESIETYLEHSERIKDDLTAKVRSGAIDLSTVVVDKSRVGAIERYFKFHGVLLVDNQEDERWGDTWLGCVSGSYNGNKSAVWNEFAVKVGSRYFNQRSIFIEYIRNLQASAAFLVMALSGMRISELYGLSPVYGAQDHIKIGVNTIYALTTKQEKLTLDSQTADDVFITNRTGFRAFHVLNAIHRPYRKRFKEGSNRIFFAALTEVYHPRPIEKVGLGRTIRETIKRVYKDTFVLNSHDLDALRASNPEHSRLPEVGDSFPYTNHQCRRSFAYYLIGLELMDFPQLKQQLGHISIAMTRWYARNAHSLKKIYGEIEEERVERSAKILSRTYNKLANKERLAGGLGKSLLKEVIENENYFVQGVNNRKLAARFWKEEIKTGKVHVHAVGKGMYCTKRQCAMRAAIDLSECTDCGWDIIEDASEAESIRMTAMRNLLTLQASGELNGSSASKFVMDIRSAEKIMSDLHFPFEAFEIPDDVVQLIPVQNL</sequence>
<dbReference type="Proteomes" id="UP001155586">
    <property type="component" value="Unassembled WGS sequence"/>
</dbReference>
<keyword evidence="1" id="KW-0233">DNA recombination</keyword>
<proteinExistence type="predicted"/>
<dbReference type="GO" id="GO:0006310">
    <property type="term" value="P:DNA recombination"/>
    <property type="evidence" value="ECO:0007669"/>
    <property type="project" value="UniProtKB-KW"/>
</dbReference>
<evidence type="ECO:0000313" key="2">
    <source>
        <dbReference type="EMBL" id="MCW8334498.1"/>
    </source>
</evidence>